<keyword evidence="2" id="KW-1185">Reference proteome</keyword>
<accession>A0A2Z5QVE6</accession>
<gene>
    <name evidence="1" type="ORF">RA11412_0068</name>
</gene>
<dbReference type="KEGG" id="raj:RA11412_0068"/>
<dbReference type="AlphaFoldDB" id="A0A2Z5QVE6"/>
<evidence type="ECO:0000313" key="2">
    <source>
        <dbReference type="Proteomes" id="UP000250241"/>
    </source>
</evidence>
<dbReference type="EMBL" id="AP017895">
    <property type="protein sequence ID" value="BAV86367.1"/>
    <property type="molecule type" value="Genomic_DNA"/>
</dbReference>
<name>A0A2Z5QVE6_9MICC</name>
<dbReference type="RefSeq" id="WP_128087086.1">
    <property type="nucleotide sequence ID" value="NZ_CBDEQU010000079.1"/>
</dbReference>
<proteinExistence type="predicted"/>
<dbReference type="GeneID" id="93862183"/>
<reference evidence="1 2" key="1">
    <citation type="submission" date="2016-10" db="EMBL/GenBank/DDBJ databases">
        <title>Genome sequence of Rothia aeria strain JCM11412.</title>
        <authorList>
            <person name="Nambu T."/>
        </authorList>
    </citation>
    <scope>NUCLEOTIDE SEQUENCE [LARGE SCALE GENOMIC DNA]</scope>
    <source>
        <strain evidence="1 2">JCM 11412</strain>
    </source>
</reference>
<evidence type="ECO:0000313" key="1">
    <source>
        <dbReference type="EMBL" id="BAV86367.1"/>
    </source>
</evidence>
<dbReference type="Proteomes" id="UP000250241">
    <property type="component" value="Chromosome"/>
</dbReference>
<dbReference type="PROSITE" id="PS51257">
    <property type="entry name" value="PROKAR_LIPOPROTEIN"/>
    <property type="match status" value="1"/>
</dbReference>
<organism evidence="1 2">
    <name type="scientific">Rothia aeria</name>
    <dbReference type="NCBI Taxonomy" id="172042"/>
    <lineage>
        <taxon>Bacteria</taxon>
        <taxon>Bacillati</taxon>
        <taxon>Actinomycetota</taxon>
        <taxon>Actinomycetes</taxon>
        <taxon>Micrococcales</taxon>
        <taxon>Micrococcaceae</taxon>
        <taxon>Rothia</taxon>
    </lineage>
</organism>
<sequence length="316" mass="34373">MRTGKRSLLAAAALMLALSGCGGIDSGQAGATQQEGTSGDEQAVLEYLSGPAEINTALQKAGAQCMREAGFTSGGWEARLRAHESISEISGRFESEEDAKFRGYSTTLWIPETYPTLSYLSSAQRQAMYGSRPQLDSRNLRPQKYDWGKSTAPSAPNLFTPIAVTADPAEYGCKGIAIQKVFGSLENYATYEALYPELRQLGARSAEAARKVHDENRGAYQQCLEDAGFNNVGAPPLVAERAEAIAGLYRGEGVLTNAKEQQLAAADYACDKKLHYFEKLDQAVLSANREWVQQNAGRIQQVKRIRDEATARAKTM</sequence>
<protein>
    <submittedName>
        <fullName evidence="1">Uncharacterized protein</fullName>
    </submittedName>
</protein>